<dbReference type="EMBL" id="FOYP01000001">
    <property type="protein sequence ID" value="SFR39669.1"/>
    <property type="molecule type" value="Genomic_DNA"/>
</dbReference>
<evidence type="ECO:0000313" key="2">
    <source>
        <dbReference type="Proteomes" id="UP000199478"/>
    </source>
</evidence>
<reference evidence="2" key="1">
    <citation type="submission" date="2016-10" db="EMBL/GenBank/DDBJ databases">
        <authorList>
            <person name="Varghese N."/>
            <person name="Submissions S."/>
        </authorList>
    </citation>
    <scope>NUCLEOTIDE SEQUENCE [LARGE SCALE GENOMIC DNA]</scope>
    <source>
        <strain evidence="2">DSM 26879</strain>
    </source>
</reference>
<sequence>MHLRAIISGIACITALQGCDAVTTVVDAARDTTVAEVIGLGPDLPCDVDRFEARRMAGSYLRTANGTAGGTILAVSGRVRGGDAPLPRNLAVDDRKIRGLSADEQGDLSGRKQSHATPIAALNSRDSLPLAYQLGYRADGVDYGGPLVVGIPPLQDNIPASGQALHAGAVALTYTFVDDDGSAQTTQAIGDFAMRLGFGSGRAIFSIDNLQIESGPTLPFARLRWTRLGLCGARVVSSGQGVVSMYDHAGGRIPTFGPNADPSAGVLVFQATQFAASETTLGPTELGGVFAIQGDASSLTAVFLSRGGGSAPIP</sequence>
<keyword evidence="2" id="KW-1185">Reference proteome</keyword>
<organism evidence="1 2">
    <name type="scientific">Yoonia tamlensis</name>
    <dbReference type="NCBI Taxonomy" id="390270"/>
    <lineage>
        <taxon>Bacteria</taxon>
        <taxon>Pseudomonadati</taxon>
        <taxon>Pseudomonadota</taxon>
        <taxon>Alphaproteobacteria</taxon>
        <taxon>Rhodobacterales</taxon>
        <taxon>Paracoccaceae</taxon>
        <taxon>Yoonia</taxon>
    </lineage>
</organism>
<name>A0A1I6GBV3_9RHOB</name>
<protein>
    <submittedName>
        <fullName evidence="1">Uncharacterized protein</fullName>
    </submittedName>
</protein>
<proteinExistence type="predicted"/>
<dbReference type="OrthoDB" id="7638956at2"/>
<dbReference type="AlphaFoldDB" id="A0A1I6GBV3"/>
<dbReference type="PROSITE" id="PS51257">
    <property type="entry name" value="PROKAR_LIPOPROTEIN"/>
    <property type="match status" value="1"/>
</dbReference>
<dbReference type="Proteomes" id="UP000199478">
    <property type="component" value="Unassembled WGS sequence"/>
</dbReference>
<dbReference type="STRING" id="390270.SAMN04488005_1396"/>
<gene>
    <name evidence="1" type="ORF">SAMN04488005_1396</name>
</gene>
<dbReference type="RefSeq" id="WP_090198100.1">
    <property type="nucleotide sequence ID" value="NZ_FOYP01000001.1"/>
</dbReference>
<evidence type="ECO:0000313" key="1">
    <source>
        <dbReference type="EMBL" id="SFR39669.1"/>
    </source>
</evidence>
<accession>A0A1I6GBV3</accession>